<sequence>MHGVKEWINQNPFAPMAHHQKLRTDDFDERGRNQYEHNDSRRSGRADDTYEQRNYGNSREGESGRSSYASSGRVGAYGQNNQGPNQGDQTRHDQHREQDYRGNRSRYEDDNDRRGMTGDYDQGQGRSYGRAVQQQGEFQYYTRDNAQFRGYPDDDDRRQYATRQDDAPSYVHYQHQRPGGITPRDYHSDDARVRGNEASRGRDQYSRGFADRGHNPYASGYDQRSGGGNNERSGYEDRRGHSGYEERDNRRNDRDERNSRQEFGYGNDYSSSLYDDNSRNRTNRAYDNDDDRNRGYNNPDERRRR</sequence>
<evidence type="ECO:0000313" key="2">
    <source>
        <dbReference type="EMBL" id="AYA36742.1"/>
    </source>
</evidence>
<dbReference type="OrthoDB" id="9830906at2"/>
<feature type="compositionally biased region" description="Basic and acidic residues" evidence="1">
    <location>
        <begin position="22"/>
        <end position="51"/>
    </location>
</feature>
<gene>
    <name evidence="2" type="ORF">D3Y59_06530</name>
</gene>
<evidence type="ECO:0000313" key="3">
    <source>
        <dbReference type="Proteomes" id="UP000262802"/>
    </source>
</evidence>
<dbReference type="Proteomes" id="UP000262802">
    <property type="component" value="Chromosome"/>
</dbReference>
<reference evidence="2 3" key="1">
    <citation type="submission" date="2018-09" db="EMBL/GenBank/DDBJ databases">
        <title>Hymenobacter medium sp. nov., isolated from R2A medium.</title>
        <authorList>
            <person name="Yingchao G."/>
        </authorList>
    </citation>
    <scope>NUCLEOTIDE SEQUENCE [LARGE SCALE GENOMIC DNA]</scope>
    <source>
        <strain evidence="3">sh-6</strain>
    </source>
</reference>
<organism evidence="2 3">
    <name type="scientific">Hymenobacter oligotrophus</name>
    <dbReference type="NCBI Taxonomy" id="2319843"/>
    <lineage>
        <taxon>Bacteria</taxon>
        <taxon>Pseudomonadati</taxon>
        <taxon>Bacteroidota</taxon>
        <taxon>Cytophagia</taxon>
        <taxon>Cytophagales</taxon>
        <taxon>Hymenobacteraceae</taxon>
        <taxon>Hymenobacter</taxon>
    </lineage>
</organism>
<keyword evidence="3" id="KW-1185">Reference proteome</keyword>
<proteinExistence type="predicted"/>
<feature type="region of interest" description="Disordered" evidence="1">
    <location>
        <begin position="1"/>
        <end position="129"/>
    </location>
</feature>
<accession>A0A3B7QZ98</accession>
<feature type="compositionally biased region" description="Low complexity" evidence="1">
    <location>
        <begin position="64"/>
        <end position="87"/>
    </location>
</feature>
<dbReference type="KEGG" id="hyh:D3Y59_06530"/>
<feature type="compositionally biased region" description="Basic and acidic residues" evidence="1">
    <location>
        <begin position="89"/>
        <end position="116"/>
    </location>
</feature>
<feature type="compositionally biased region" description="Low complexity" evidence="1">
    <location>
        <begin position="264"/>
        <end position="275"/>
    </location>
</feature>
<name>A0A3B7QZ98_9BACT</name>
<protein>
    <submittedName>
        <fullName evidence="2">Uncharacterized protein</fullName>
    </submittedName>
</protein>
<feature type="region of interest" description="Disordered" evidence="1">
    <location>
        <begin position="143"/>
        <end position="305"/>
    </location>
</feature>
<evidence type="ECO:0000256" key="1">
    <source>
        <dbReference type="SAM" id="MobiDB-lite"/>
    </source>
</evidence>
<feature type="compositionally biased region" description="Basic and acidic residues" evidence="1">
    <location>
        <begin position="151"/>
        <end position="166"/>
    </location>
</feature>
<dbReference type="AlphaFoldDB" id="A0A3B7QZ98"/>
<feature type="compositionally biased region" description="Basic and acidic residues" evidence="1">
    <location>
        <begin position="233"/>
        <end position="260"/>
    </location>
</feature>
<feature type="compositionally biased region" description="Basic and acidic residues" evidence="1">
    <location>
        <begin position="184"/>
        <end position="214"/>
    </location>
</feature>
<dbReference type="EMBL" id="CP032317">
    <property type="protein sequence ID" value="AYA36742.1"/>
    <property type="molecule type" value="Genomic_DNA"/>
</dbReference>
<feature type="compositionally biased region" description="Basic and acidic residues" evidence="1">
    <location>
        <begin position="276"/>
        <end position="305"/>
    </location>
</feature>